<protein>
    <submittedName>
        <fullName evidence="2">Uncharacterized protein</fullName>
    </submittedName>
</protein>
<dbReference type="InterPro" id="IPR035969">
    <property type="entry name" value="Rab-GAP_TBC_sf"/>
</dbReference>
<feature type="transmembrane region" description="Helical" evidence="1">
    <location>
        <begin position="777"/>
        <end position="797"/>
    </location>
</feature>
<reference evidence="2" key="1">
    <citation type="submission" date="2021-02" db="EMBL/GenBank/DDBJ databases">
        <authorList>
            <person name="Nowell W R."/>
        </authorList>
    </citation>
    <scope>NUCLEOTIDE SEQUENCE</scope>
</reference>
<sequence>MINTNITNNENNKITNNSKYLPFNIQWLDSSYQQTCLSDSPWQKILNNLEPIVANRAREQFNNRQRRQILIELLGTQFQWKLFPMEPDIPYILIPPYMLEEDRHKLENEAKSWLQIQVFKAAVEIGATVTEDQDINQLSNDMKNFLEYTYEIVSKSFERYLYQIQYKEEIMKQEEKLQERNKIKNQNELFSHSKFRSILRDSQTNSKKLPIINELISASSHPMSSQYSDIISKSIIALLKCDLRRVIFIKEKLFGQQLPIILRQFIWTECLLRFEKKPFDNDLSFVEFQIRRDFATGVTRGKNELKLKSPLNTPVTNLIENAVIETYSKIHALHPYLEEQHLRFTIKILNVLYTYRKDYKSYFIYWLLPFQLSYNNNKNDGNKNEELYVIAMHLNLFIRHCFPQWSNIFSIANEIMVDLSINDQEFYQHLTSISNIRKKINPKDFIQEIISLENKQTSNPIQYTNDLISDPVIFLRKWISQMFVGILNCNSVLYLWDQFFMIKWNRIYIKYAIKAILYLLRNRFMYAIDYNDMRKIFLDEPYLLYTSNIQTAFVHLAIKNNDPKYIPDMNQRLYPSKLINNTRFITNKQKTYLETMGIKNISLSLIIPMSQNFQQEFQYKSLIVEIQVYEDTEILKIISTKSVPIIQEKQQSMYKWQKITIDIPNEKLIISIQQTRQSFIPTRIQALVLIHQRLDTVTLKTLGYCRFPLYIPQKIGNLDTWEVTFGPVKRALHSGIPPPSIDMISDIPKPSVANTIGPGSSISLVIFDPKTEQYSHLIFLWYFVMLTCLLTRTLFIIQTWSKLFFVILMLNIICSIINFFIYNHRGYYRKLKHILIGFLPVLTFATFIIYIIYMFNVYYRVMNLLTVNIMNNDRNTSLLSNTLNYHKCCRIQEEILFDSVNERDYFILFPSCKKIIEDNEMKKDQWNVIRTCGPIFRSIIFYIRFVLILDLTLTFIIMIVSLIYIWEETDEWIDNTQSILLITDNINYKIK</sequence>
<keyword evidence="1" id="KW-0812">Transmembrane</keyword>
<organism evidence="2 3">
    <name type="scientific">Rotaria sordida</name>
    <dbReference type="NCBI Taxonomy" id="392033"/>
    <lineage>
        <taxon>Eukaryota</taxon>
        <taxon>Metazoa</taxon>
        <taxon>Spiralia</taxon>
        <taxon>Gnathifera</taxon>
        <taxon>Rotifera</taxon>
        <taxon>Eurotatoria</taxon>
        <taxon>Bdelloidea</taxon>
        <taxon>Philodinida</taxon>
        <taxon>Philodinidae</taxon>
        <taxon>Rotaria</taxon>
    </lineage>
</organism>
<feature type="transmembrane region" description="Helical" evidence="1">
    <location>
        <begin position="939"/>
        <end position="966"/>
    </location>
</feature>
<dbReference type="EMBL" id="CAJOBD010001050">
    <property type="protein sequence ID" value="CAF3753880.1"/>
    <property type="molecule type" value="Genomic_DNA"/>
</dbReference>
<evidence type="ECO:0000256" key="1">
    <source>
        <dbReference type="SAM" id="Phobius"/>
    </source>
</evidence>
<evidence type="ECO:0000313" key="3">
    <source>
        <dbReference type="Proteomes" id="UP000663836"/>
    </source>
</evidence>
<feature type="transmembrane region" description="Helical" evidence="1">
    <location>
        <begin position="803"/>
        <end position="822"/>
    </location>
</feature>
<evidence type="ECO:0000313" key="2">
    <source>
        <dbReference type="EMBL" id="CAF3753880.1"/>
    </source>
</evidence>
<proteinExistence type="predicted"/>
<keyword evidence="1" id="KW-0472">Membrane</keyword>
<comment type="caution">
    <text evidence="2">The sequence shown here is derived from an EMBL/GenBank/DDBJ whole genome shotgun (WGS) entry which is preliminary data.</text>
</comment>
<gene>
    <name evidence="2" type="ORF">JBS370_LOCUS12724</name>
</gene>
<dbReference type="Proteomes" id="UP000663836">
    <property type="component" value="Unassembled WGS sequence"/>
</dbReference>
<name>A0A818YFW6_9BILA</name>
<feature type="transmembrane region" description="Helical" evidence="1">
    <location>
        <begin position="834"/>
        <end position="855"/>
    </location>
</feature>
<keyword evidence="1" id="KW-1133">Transmembrane helix</keyword>
<dbReference type="SUPFAM" id="SSF47923">
    <property type="entry name" value="Ypt/Rab-GAP domain of gyp1p"/>
    <property type="match status" value="1"/>
</dbReference>
<accession>A0A818YFW6</accession>
<dbReference type="AlphaFoldDB" id="A0A818YFW6"/>